<reference evidence="1 2" key="1">
    <citation type="submission" date="2019-02" db="EMBL/GenBank/DDBJ databases">
        <title>Deep-cultivation of Planctomycetes and their phenomic and genomic characterization uncovers novel biology.</title>
        <authorList>
            <person name="Wiegand S."/>
            <person name="Jogler M."/>
            <person name="Boedeker C."/>
            <person name="Pinto D."/>
            <person name="Vollmers J."/>
            <person name="Rivas-Marin E."/>
            <person name="Kohn T."/>
            <person name="Peeters S.H."/>
            <person name="Heuer A."/>
            <person name="Rast P."/>
            <person name="Oberbeckmann S."/>
            <person name="Bunk B."/>
            <person name="Jeske O."/>
            <person name="Meyerdierks A."/>
            <person name="Storesund J.E."/>
            <person name="Kallscheuer N."/>
            <person name="Luecker S."/>
            <person name="Lage O.M."/>
            <person name="Pohl T."/>
            <person name="Merkel B.J."/>
            <person name="Hornburger P."/>
            <person name="Mueller R.-W."/>
            <person name="Bruemmer F."/>
            <person name="Labrenz M."/>
            <person name="Spormann A.M."/>
            <person name="Op Den Camp H."/>
            <person name="Overmann J."/>
            <person name="Amann R."/>
            <person name="Jetten M.S.M."/>
            <person name="Mascher T."/>
            <person name="Medema M.H."/>
            <person name="Devos D.P."/>
            <person name="Kaster A.-K."/>
            <person name="Ovreas L."/>
            <person name="Rohde M."/>
            <person name="Galperin M.Y."/>
            <person name="Jogler C."/>
        </authorList>
    </citation>
    <scope>NUCLEOTIDE SEQUENCE [LARGE SCALE GENOMIC DNA]</scope>
    <source>
        <strain evidence="1 2">Poly51</strain>
    </source>
</reference>
<gene>
    <name evidence="1" type="ORF">Poly51_02940</name>
</gene>
<keyword evidence="2" id="KW-1185">Reference proteome</keyword>
<dbReference type="SUPFAM" id="SSF53649">
    <property type="entry name" value="Alkaline phosphatase-like"/>
    <property type="match status" value="1"/>
</dbReference>
<dbReference type="EMBL" id="SJPW01000001">
    <property type="protein sequence ID" value="TWU60020.1"/>
    <property type="molecule type" value="Genomic_DNA"/>
</dbReference>
<dbReference type="PROSITE" id="PS51318">
    <property type="entry name" value="TAT"/>
    <property type="match status" value="1"/>
</dbReference>
<dbReference type="PANTHER" id="PTHR43737:SF1">
    <property type="entry name" value="DUF1501 DOMAIN-CONTAINING PROTEIN"/>
    <property type="match status" value="1"/>
</dbReference>
<evidence type="ECO:0000313" key="2">
    <source>
        <dbReference type="Proteomes" id="UP000318288"/>
    </source>
</evidence>
<comment type="caution">
    <text evidence="1">The sequence shown here is derived from an EMBL/GenBank/DDBJ whole genome shotgun (WGS) entry which is preliminary data.</text>
</comment>
<dbReference type="Gene3D" id="3.40.720.10">
    <property type="entry name" value="Alkaline Phosphatase, subunit A"/>
    <property type="match status" value="1"/>
</dbReference>
<dbReference type="PANTHER" id="PTHR43737">
    <property type="entry name" value="BLL7424 PROTEIN"/>
    <property type="match status" value="1"/>
</dbReference>
<sequence>MFTNDFSDSNHSRKPGTSRRQFAKRCLAMAGASASSAWLQLEMAESLVAAGPGEGYRALVCLFLGGGNDSFNMLMPNETSEYTDYSTARGGTGAGGLAIPQSNLLPIGDVTGRSFGLHPSMTQLRTLYNAGEVAFVANVGSLVEPVDKAIFEAYDNRLPLGLFSHADLARQWQTAMPRSRDDITGWGGRMADILTDPSRRFDPIALSIAIDSTNLFQAATYANPYIVGAGGTEERDGYFSEWSRDRIFRAAHEKMLARNEQNLVKRTHSLMTKQAIEAALTYNAATANVTLATVFPETYLGQQMERIARTIAAHESLDHNRQTFFVNYGNWDLHGDLLGPHAANLAEVDAALAAFYASMVELGLADCVTTFTASDFGRTLAGNGQGSDHGWGGNQIVMGGGVNGGRIYGDYPLSLAPGSPLDVGRGRLIPTVSVDQYAAELSMWFGIGNNADLETILPNIRKFYSTGASGTPLGMFS</sequence>
<evidence type="ECO:0000313" key="1">
    <source>
        <dbReference type="EMBL" id="TWU60020.1"/>
    </source>
</evidence>
<protein>
    <recommendedName>
        <fullName evidence="3">DUF1501 domain-containing protein</fullName>
    </recommendedName>
</protein>
<dbReference type="Pfam" id="PF07394">
    <property type="entry name" value="DUF1501"/>
    <property type="match status" value="1"/>
</dbReference>
<organism evidence="1 2">
    <name type="scientific">Rubripirellula tenax</name>
    <dbReference type="NCBI Taxonomy" id="2528015"/>
    <lineage>
        <taxon>Bacteria</taxon>
        <taxon>Pseudomonadati</taxon>
        <taxon>Planctomycetota</taxon>
        <taxon>Planctomycetia</taxon>
        <taxon>Pirellulales</taxon>
        <taxon>Pirellulaceae</taxon>
        <taxon>Rubripirellula</taxon>
    </lineage>
</organism>
<dbReference type="Proteomes" id="UP000318288">
    <property type="component" value="Unassembled WGS sequence"/>
</dbReference>
<accession>A0A5C6FGQ1</accession>
<dbReference type="InterPro" id="IPR010869">
    <property type="entry name" value="DUF1501"/>
</dbReference>
<name>A0A5C6FGQ1_9BACT</name>
<dbReference type="InterPro" id="IPR006311">
    <property type="entry name" value="TAT_signal"/>
</dbReference>
<evidence type="ECO:0008006" key="3">
    <source>
        <dbReference type="Google" id="ProtNLM"/>
    </source>
</evidence>
<dbReference type="AlphaFoldDB" id="A0A5C6FGQ1"/>
<dbReference type="InterPro" id="IPR017850">
    <property type="entry name" value="Alkaline_phosphatase_core_sf"/>
</dbReference>
<dbReference type="OrthoDB" id="9779968at2"/>
<proteinExistence type="predicted"/>